<keyword evidence="12" id="KW-1185">Reference proteome</keyword>
<comment type="subcellular location">
    <subcellularLocation>
        <location evidence="1 9">Cell inner membrane</location>
        <topology evidence="1 9">Multi-pass membrane protein</topology>
    </subcellularLocation>
</comment>
<dbReference type="GO" id="GO:0022857">
    <property type="term" value="F:transmembrane transporter activity"/>
    <property type="evidence" value="ECO:0007669"/>
    <property type="project" value="UniProtKB-UniRule"/>
</dbReference>
<name>A0A4R1K4H7_9GAMM</name>
<evidence type="ECO:0000256" key="9">
    <source>
        <dbReference type="RuleBase" id="RU369079"/>
    </source>
</evidence>
<evidence type="ECO:0000256" key="1">
    <source>
        <dbReference type="ARBA" id="ARBA00004429"/>
    </source>
</evidence>
<evidence type="ECO:0000313" key="12">
    <source>
        <dbReference type="Proteomes" id="UP000295565"/>
    </source>
</evidence>
<evidence type="ECO:0000313" key="11">
    <source>
        <dbReference type="EMBL" id="TCK59045.1"/>
    </source>
</evidence>
<evidence type="ECO:0000256" key="3">
    <source>
        <dbReference type="ARBA" id="ARBA00022475"/>
    </source>
</evidence>
<comment type="subunit">
    <text evidence="9">The complex comprises the extracytoplasmic solute receptor protein and the two transmembrane proteins.</text>
</comment>
<dbReference type="Pfam" id="PF04290">
    <property type="entry name" value="DctQ"/>
    <property type="match status" value="1"/>
</dbReference>
<sequence length="179" mass="19978">MIKDRLVKSVDKFLAFLTVLISCLLVVCVCWQVFSRYVLGTPSTFTDELARFLFIWVGLIGAAYTTGKQRHLAIDLLTMKLQGRRKAFSQLVIQIAIALFCGLVMVYGGGGLMLRTLQTGQVSPALGIQMGYVYLAIPFSGVMMIFYSIVFGYEKLQLLFAPAKHPEDEKSHSQVLNKN</sequence>
<dbReference type="EMBL" id="SMGD01000011">
    <property type="protein sequence ID" value="TCK59045.1"/>
    <property type="molecule type" value="Genomic_DNA"/>
</dbReference>
<feature type="transmembrane region" description="Helical" evidence="9">
    <location>
        <begin position="49"/>
        <end position="67"/>
    </location>
</feature>
<dbReference type="PANTHER" id="PTHR35011">
    <property type="entry name" value="2,3-DIKETO-L-GULONATE TRAP TRANSPORTER SMALL PERMEASE PROTEIN YIAM"/>
    <property type="match status" value="1"/>
</dbReference>
<evidence type="ECO:0000259" key="10">
    <source>
        <dbReference type="Pfam" id="PF04290"/>
    </source>
</evidence>
<keyword evidence="6 9" id="KW-1133">Transmembrane helix</keyword>
<keyword evidence="4 9" id="KW-0997">Cell inner membrane</keyword>
<protein>
    <recommendedName>
        <fullName evidence="9">TRAP transporter small permease protein</fullName>
    </recommendedName>
</protein>
<gene>
    <name evidence="11" type="ORF">EV690_1209</name>
</gene>
<keyword evidence="7 9" id="KW-0472">Membrane</keyword>
<feature type="domain" description="Tripartite ATP-independent periplasmic transporters DctQ component" evidence="10">
    <location>
        <begin position="25"/>
        <end position="154"/>
    </location>
</feature>
<keyword evidence="5 9" id="KW-0812">Transmembrane</keyword>
<proteinExistence type="inferred from homology"/>
<dbReference type="OrthoDB" id="2085311at2"/>
<organism evidence="11 12">
    <name type="scientific">Celerinatantimonas diazotrophica</name>
    <dbReference type="NCBI Taxonomy" id="412034"/>
    <lineage>
        <taxon>Bacteria</taxon>
        <taxon>Pseudomonadati</taxon>
        <taxon>Pseudomonadota</taxon>
        <taxon>Gammaproteobacteria</taxon>
        <taxon>Celerinatantimonadaceae</taxon>
        <taxon>Celerinatantimonas</taxon>
    </lineage>
</organism>
<dbReference type="GO" id="GO:0005886">
    <property type="term" value="C:plasma membrane"/>
    <property type="evidence" value="ECO:0007669"/>
    <property type="project" value="UniProtKB-SubCell"/>
</dbReference>
<evidence type="ECO:0000256" key="7">
    <source>
        <dbReference type="ARBA" id="ARBA00023136"/>
    </source>
</evidence>
<dbReference type="PROSITE" id="PS51257">
    <property type="entry name" value="PROKAR_LIPOPROTEIN"/>
    <property type="match status" value="1"/>
</dbReference>
<keyword evidence="2 9" id="KW-0813">Transport</keyword>
<evidence type="ECO:0000256" key="8">
    <source>
        <dbReference type="ARBA" id="ARBA00038436"/>
    </source>
</evidence>
<feature type="transmembrane region" description="Helical" evidence="9">
    <location>
        <begin position="88"/>
        <end position="112"/>
    </location>
</feature>
<evidence type="ECO:0000256" key="5">
    <source>
        <dbReference type="ARBA" id="ARBA00022692"/>
    </source>
</evidence>
<feature type="transmembrane region" description="Helical" evidence="9">
    <location>
        <begin position="12"/>
        <end position="34"/>
    </location>
</feature>
<evidence type="ECO:0000256" key="6">
    <source>
        <dbReference type="ARBA" id="ARBA00022989"/>
    </source>
</evidence>
<dbReference type="PANTHER" id="PTHR35011:SF2">
    <property type="entry name" value="2,3-DIKETO-L-GULONATE TRAP TRANSPORTER SMALL PERMEASE PROTEIN YIAM"/>
    <property type="match status" value="1"/>
</dbReference>
<reference evidence="11 12" key="1">
    <citation type="submission" date="2019-03" db="EMBL/GenBank/DDBJ databases">
        <title>Genomic Encyclopedia of Type Strains, Phase IV (KMG-IV): sequencing the most valuable type-strain genomes for metagenomic binning, comparative biology and taxonomic classification.</title>
        <authorList>
            <person name="Goeker M."/>
        </authorList>
    </citation>
    <scope>NUCLEOTIDE SEQUENCE [LARGE SCALE GENOMIC DNA]</scope>
    <source>
        <strain evidence="11 12">DSM 18577</strain>
    </source>
</reference>
<dbReference type="AlphaFoldDB" id="A0A4R1K4H7"/>
<dbReference type="InterPro" id="IPR055348">
    <property type="entry name" value="DctQ"/>
</dbReference>
<keyword evidence="3" id="KW-1003">Cell membrane</keyword>
<comment type="caution">
    <text evidence="11">The sequence shown here is derived from an EMBL/GenBank/DDBJ whole genome shotgun (WGS) entry which is preliminary data.</text>
</comment>
<dbReference type="InterPro" id="IPR007387">
    <property type="entry name" value="TRAP_DctQ"/>
</dbReference>
<dbReference type="GO" id="GO:0015740">
    <property type="term" value="P:C4-dicarboxylate transport"/>
    <property type="evidence" value="ECO:0007669"/>
    <property type="project" value="TreeGrafter"/>
</dbReference>
<dbReference type="RefSeq" id="WP_131911975.1">
    <property type="nucleotide sequence ID" value="NZ_OU594967.1"/>
</dbReference>
<dbReference type="Proteomes" id="UP000295565">
    <property type="component" value="Unassembled WGS sequence"/>
</dbReference>
<evidence type="ECO:0000256" key="2">
    <source>
        <dbReference type="ARBA" id="ARBA00022448"/>
    </source>
</evidence>
<evidence type="ECO:0000256" key="4">
    <source>
        <dbReference type="ARBA" id="ARBA00022519"/>
    </source>
</evidence>
<comment type="function">
    <text evidence="9">Part of the tripartite ATP-independent periplasmic (TRAP) transport system.</text>
</comment>
<comment type="similarity">
    <text evidence="8 9">Belongs to the TRAP transporter small permease family.</text>
</comment>
<feature type="transmembrane region" description="Helical" evidence="9">
    <location>
        <begin position="132"/>
        <end position="153"/>
    </location>
</feature>
<accession>A0A4R1K4H7</accession>